<keyword evidence="11 20" id="KW-0249">Electron transport</keyword>
<keyword evidence="6 19" id="KW-0349">Heme</keyword>
<dbReference type="GO" id="GO:0005743">
    <property type="term" value="C:mitochondrial inner membrane"/>
    <property type="evidence" value="ECO:0007669"/>
    <property type="project" value="UniProtKB-SubCell"/>
</dbReference>
<dbReference type="InterPro" id="IPR005797">
    <property type="entry name" value="Cyt_b/b6_N"/>
</dbReference>
<evidence type="ECO:0000256" key="13">
    <source>
        <dbReference type="ARBA" id="ARBA00023004"/>
    </source>
</evidence>
<evidence type="ECO:0000259" key="21">
    <source>
        <dbReference type="PROSITE" id="PS51002"/>
    </source>
</evidence>
<dbReference type="SUPFAM" id="SSF81648">
    <property type="entry name" value="a domain/subunit of cytochrome bc1 complex (Ubiquinol-cytochrome c reductase)"/>
    <property type="match status" value="1"/>
</dbReference>
<dbReference type="InterPro" id="IPR036150">
    <property type="entry name" value="Cyt_b/b6_C_sf"/>
</dbReference>
<organism evidence="23">
    <name type="scientific">Hydrocolus stagnalis</name>
    <dbReference type="NCBI Taxonomy" id="1090898"/>
    <lineage>
        <taxon>Eukaryota</taxon>
        <taxon>Metazoa</taxon>
        <taxon>Ecdysozoa</taxon>
        <taxon>Arthropoda</taxon>
        <taxon>Hexapoda</taxon>
        <taxon>Insecta</taxon>
        <taxon>Pterygota</taxon>
        <taxon>Neoptera</taxon>
        <taxon>Endopterygota</taxon>
        <taxon>Coleoptera</taxon>
        <taxon>Adephaga</taxon>
        <taxon>Dytiscoidea</taxon>
        <taxon>Dytiscidae</taxon>
        <taxon>Hydroporinae</taxon>
        <taxon>Hydroporini</taxon>
        <taxon>Hydrocolus</taxon>
    </lineage>
</organism>
<dbReference type="InterPro" id="IPR048260">
    <property type="entry name" value="Cytochrome_b_C_euk/bac"/>
</dbReference>
<gene>
    <name evidence="23" type="primary">cob</name>
</gene>
<comment type="similarity">
    <text evidence="17 20">Belongs to the cytochrome b family.</text>
</comment>
<keyword evidence="5 20" id="KW-0813">Transport</keyword>
<feature type="binding site" description="axial binding residue" evidence="19">
    <location>
        <position position="197"/>
    </location>
    <ligand>
        <name>heme b</name>
        <dbReference type="ChEBI" id="CHEBI:60344"/>
        <label>b566</label>
    </ligand>
    <ligandPart>
        <name>Fe</name>
        <dbReference type="ChEBI" id="CHEBI:18248"/>
    </ligandPart>
</feature>
<evidence type="ECO:0000256" key="9">
    <source>
        <dbReference type="ARBA" id="ARBA00022723"/>
    </source>
</evidence>
<comment type="cofactor">
    <cofactor evidence="20">
        <name>heme b</name>
        <dbReference type="ChEBI" id="CHEBI:60344"/>
    </cofactor>
    <text evidence="20">Binds 2 heme groups non-covalently.</text>
</comment>
<feature type="transmembrane region" description="Helical" evidence="20">
    <location>
        <begin position="319"/>
        <end position="341"/>
    </location>
</feature>
<proteinExistence type="inferred from homology"/>
<evidence type="ECO:0000256" key="12">
    <source>
        <dbReference type="ARBA" id="ARBA00022989"/>
    </source>
</evidence>
<keyword evidence="16 20" id="KW-0472">Membrane</keyword>
<keyword evidence="14" id="KW-0830">Ubiquinone</keyword>
<keyword evidence="8 20" id="KW-0812">Transmembrane</keyword>
<evidence type="ECO:0000256" key="20">
    <source>
        <dbReference type="RuleBase" id="RU362117"/>
    </source>
</evidence>
<comment type="subunit">
    <text evidence="3">The main subunits of complex b-c1 are: cytochrome b, cytochrome c1 and the Rieske protein.</text>
</comment>
<evidence type="ECO:0000256" key="11">
    <source>
        <dbReference type="ARBA" id="ARBA00022982"/>
    </source>
</evidence>
<keyword evidence="15 20" id="KW-0496">Mitochondrion</keyword>
<accession>A0A894JSJ5</accession>
<evidence type="ECO:0000256" key="15">
    <source>
        <dbReference type="ARBA" id="ARBA00023128"/>
    </source>
</evidence>
<feature type="transmembrane region" description="Helical" evidence="20">
    <location>
        <begin position="178"/>
        <end position="201"/>
    </location>
</feature>
<evidence type="ECO:0000256" key="14">
    <source>
        <dbReference type="ARBA" id="ARBA00023075"/>
    </source>
</evidence>
<evidence type="ECO:0000313" key="23">
    <source>
        <dbReference type="EMBL" id="QRV62684.1"/>
    </source>
</evidence>
<dbReference type="InterPro" id="IPR016174">
    <property type="entry name" value="Di-haem_cyt_TM"/>
</dbReference>
<feature type="transmembrane region" description="Helical" evidence="20">
    <location>
        <begin position="230"/>
        <end position="251"/>
    </location>
</feature>
<dbReference type="InterPro" id="IPR030689">
    <property type="entry name" value="Cytochrome_b"/>
</dbReference>
<dbReference type="GO" id="GO:0045275">
    <property type="term" value="C:respiratory chain complex III"/>
    <property type="evidence" value="ECO:0007669"/>
    <property type="project" value="InterPro"/>
</dbReference>
<evidence type="ECO:0000256" key="16">
    <source>
        <dbReference type="ARBA" id="ARBA00023136"/>
    </source>
</evidence>
<keyword evidence="10" id="KW-0999">Mitochondrion inner membrane</keyword>
<keyword evidence="13 19" id="KW-0408">Iron</keyword>
<keyword evidence="7 20" id="KW-0679">Respiratory chain</keyword>
<dbReference type="FunFam" id="1.20.810.10:FF:000002">
    <property type="entry name" value="Cytochrome b"/>
    <property type="match status" value="1"/>
</dbReference>
<evidence type="ECO:0000256" key="10">
    <source>
        <dbReference type="ARBA" id="ARBA00022792"/>
    </source>
</evidence>
<dbReference type="SUPFAM" id="SSF81342">
    <property type="entry name" value="Transmembrane di-heme cytochromes"/>
    <property type="match status" value="1"/>
</dbReference>
<feature type="binding site" description="axial binding residue" evidence="19">
    <location>
        <position position="98"/>
    </location>
    <ligand>
        <name>heme b</name>
        <dbReference type="ChEBI" id="CHEBI:60344"/>
        <label>b566</label>
    </ligand>
    <ligandPart>
        <name>Fe</name>
        <dbReference type="ChEBI" id="CHEBI:18248"/>
    </ligandPart>
</feature>
<feature type="domain" description="Cytochrome b/b6 C-terminal region profile" evidence="22">
    <location>
        <begin position="211"/>
        <end position="378"/>
    </location>
</feature>
<feature type="domain" description="Cytochrome b/b6 N-terminal region profile" evidence="21">
    <location>
        <begin position="1"/>
        <end position="210"/>
    </location>
</feature>
<evidence type="ECO:0000256" key="7">
    <source>
        <dbReference type="ARBA" id="ARBA00022660"/>
    </source>
</evidence>
<evidence type="ECO:0000256" key="17">
    <source>
        <dbReference type="ARBA" id="ARBA00061233"/>
    </source>
</evidence>
<evidence type="ECO:0000256" key="2">
    <source>
        <dbReference type="ARBA" id="ARBA00004448"/>
    </source>
</evidence>
<dbReference type="Gene3D" id="1.20.810.10">
    <property type="entry name" value="Cytochrome Bc1 Complex, Chain C"/>
    <property type="match status" value="1"/>
</dbReference>
<feature type="binding site" evidence="18">
    <location>
        <position position="202"/>
    </location>
    <ligand>
        <name>a ubiquinone</name>
        <dbReference type="ChEBI" id="CHEBI:16389"/>
    </ligand>
</feature>
<evidence type="ECO:0000256" key="6">
    <source>
        <dbReference type="ARBA" id="ARBA00022617"/>
    </source>
</evidence>
<dbReference type="GO" id="GO:0008121">
    <property type="term" value="F:quinol-cytochrome-c reductase activity"/>
    <property type="evidence" value="ECO:0007669"/>
    <property type="project" value="InterPro"/>
</dbReference>
<feature type="transmembrane region" description="Helical" evidence="20">
    <location>
        <begin position="31"/>
        <end position="57"/>
    </location>
</feature>
<evidence type="ECO:0000256" key="5">
    <source>
        <dbReference type="ARBA" id="ARBA00022448"/>
    </source>
</evidence>
<dbReference type="CDD" id="cd00284">
    <property type="entry name" value="Cytochrome_b_N"/>
    <property type="match status" value="1"/>
</dbReference>
<evidence type="ECO:0000256" key="3">
    <source>
        <dbReference type="ARBA" id="ARBA00011649"/>
    </source>
</evidence>
<evidence type="ECO:0000259" key="22">
    <source>
        <dbReference type="PROSITE" id="PS51003"/>
    </source>
</evidence>
<feature type="binding site" description="axial binding residue" evidence="19">
    <location>
        <position position="84"/>
    </location>
    <ligand>
        <name>heme b</name>
        <dbReference type="ChEBI" id="CHEBI:60344"/>
        <label>b562</label>
    </ligand>
    <ligandPart>
        <name>Fe</name>
        <dbReference type="ChEBI" id="CHEBI:18248"/>
    </ligandPart>
</feature>
<dbReference type="PANTHER" id="PTHR19271:SF16">
    <property type="entry name" value="CYTOCHROME B"/>
    <property type="match status" value="1"/>
</dbReference>
<dbReference type="PANTHER" id="PTHR19271">
    <property type="entry name" value="CYTOCHROME B"/>
    <property type="match status" value="1"/>
</dbReference>
<dbReference type="InterPro" id="IPR048259">
    <property type="entry name" value="Cytochrome_b_N_euk/bac"/>
</dbReference>
<dbReference type="GO" id="GO:0006122">
    <property type="term" value="P:mitochondrial electron transport, ubiquinol to cytochrome c"/>
    <property type="evidence" value="ECO:0007669"/>
    <property type="project" value="TreeGrafter"/>
</dbReference>
<evidence type="ECO:0000256" key="4">
    <source>
        <dbReference type="ARBA" id="ARBA00013531"/>
    </source>
</evidence>
<evidence type="ECO:0000256" key="1">
    <source>
        <dbReference type="ARBA" id="ARBA00002566"/>
    </source>
</evidence>
<comment type="cofactor">
    <cofactor evidence="19">
        <name>heme</name>
        <dbReference type="ChEBI" id="CHEBI:30413"/>
    </cofactor>
    <text evidence="19">Binds 2 heme groups non-covalently.</text>
</comment>
<feature type="transmembrane region" description="Helical" evidence="20">
    <location>
        <begin position="111"/>
        <end position="134"/>
    </location>
</feature>
<comment type="subcellular location">
    <subcellularLocation>
        <location evidence="2">Mitochondrion inner membrane</location>
        <topology evidence="2">Multi-pass membrane protein</topology>
    </subcellularLocation>
</comment>
<feature type="transmembrane region" description="Helical" evidence="20">
    <location>
        <begin position="347"/>
        <end position="365"/>
    </location>
</feature>
<dbReference type="AlphaFoldDB" id="A0A894JSJ5"/>
<protein>
    <recommendedName>
        <fullName evidence="4 20">Cytochrome b</fullName>
    </recommendedName>
</protein>
<evidence type="ECO:0000256" key="8">
    <source>
        <dbReference type="ARBA" id="ARBA00022692"/>
    </source>
</evidence>
<keyword evidence="9 19" id="KW-0479">Metal-binding</keyword>
<dbReference type="InterPro" id="IPR027387">
    <property type="entry name" value="Cytb/b6-like_sf"/>
</dbReference>
<feature type="transmembrane region" description="Helical" evidence="20">
    <location>
        <begin position="141"/>
        <end position="166"/>
    </location>
</feature>
<feature type="transmembrane region" description="Helical" evidence="20">
    <location>
        <begin position="78"/>
        <end position="99"/>
    </location>
</feature>
<dbReference type="Pfam" id="PF00032">
    <property type="entry name" value="Cytochrom_B_C"/>
    <property type="match status" value="1"/>
</dbReference>
<feature type="binding site" description="axial binding residue" evidence="19">
    <location>
        <position position="183"/>
    </location>
    <ligand>
        <name>heme b</name>
        <dbReference type="ChEBI" id="CHEBI:60344"/>
        <label>b562</label>
    </ligand>
    <ligandPart>
        <name>Fe</name>
        <dbReference type="ChEBI" id="CHEBI:18248"/>
    </ligandPart>
</feature>
<dbReference type="PIRSF" id="PIRSF038885">
    <property type="entry name" value="COB"/>
    <property type="match status" value="1"/>
</dbReference>
<evidence type="ECO:0000256" key="18">
    <source>
        <dbReference type="PIRSR" id="PIRSR038885-1"/>
    </source>
</evidence>
<dbReference type="CDD" id="cd00290">
    <property type="entry name" value="cytochrome_b_C"/>
    <property type="match status" value="1"/>
</dbReference>
<name>A0A894JSJ5_9DYTI</name>
<dbReference type="PROSITE" id="PS51002">
    <property type="entry name" value="CYTB_NTER"/>
    <property type="match status" value="1"/>
</dbReference>
<dbReference type="Pfam" id="PF00033">
    <property type="entry name" value="Cytochrome_B"/>
    <property type="match status" value="1"/>
</dbReference>
<dbReference type="EMBL" id="MW465243">
    <property type="protein sequence ID" value="QRV62684.1"/>
    <property type="molecule type" value="Genomic_DNA"/>
</dbReference>
<keyword evidence="12 20" id="KW-1133">Transmembrane helix</keyword>
<geneLocation type="mitochondrion" evidence="23"/>
<dbReference type="PROSITE" id="PS51003">
    <property type="entry name" value="CYTB_CTER"/>
    <property type="match status" value="1"/>
</dbReference>
<reference evidence="23" key="1">
    <citation type="journal article" date="2021" name="Mol. Phylogenet. Evol.">
        <title>Habitat preference and diversification rates in a speciose lineage of diving beetles.</title>
        <authorList>
            <person name="Villastrigo A."/>
            <person name="Abellan P."/>
            <person name="Ribera I."/>
        </authorList>
    </citation>
    <scope>NUCLEOTIDE SEQUENCE</scope>
</reference>
<dbReference type="GO" id="GO:0016491">
    <property type="term" value="F:oxidoreductase activity"/>
    <property type="evidence" value="ECO:0007669"/>
    <property type="project" value="UniProtKB-UniRule"/>
</dbReference>
<evidence type="ECO:0000256" key="19">
    <source>
        <dbReference type="PIRSR" id="PIRSR038885-2"/>
    </source>
</evidence>
<feature type="transmembrane region" description="Helical" evidence="20">
    <location>
        <begin position="289"/>
        <end position="307"/>
    </location>
</feature>
<dbReference type="GO" id="GO:0046872">
    <property type="term" value="F:metal ion binding"/>
    <property type="evidence" value="ECO:0007669"/>
    <property type="project" value="UniProtKB-UniRule"/>
</dbReference>
<dbReference type="InterPro" id="IPR005798">
    <property type="entry name" value="Cyt_b/b6_C"/>
</dbReference>
<sequence length="378" mass="43544">MNKPLRSNHPLLKIINSALIDLPSPSNISLWWNFGSLLGLCLSIQILTGIFLAMHYTTNIDMAFYSVNHICRDVNYGWLMRTLHANGASLFFICIYLHIGRGMYYGSYKLMQTWIIGVIILFMVMGTAFMGYVLPWGQMSFWGATVITNLLSAIPYLGSMLVQWVWGGFAVDNATLTRFFTIHFMLPFIITALVIIHLLFLHQTGSNNPLGTNSNIDKIPFHPYFSFKDIMGFMILMMTLTLITLMNPYMLGDPDNFIPANPLVTPIHIQPEWYFLFAYAILRSIPNKLGGVIALMLSILILIILPFSNKMKFQSLKFYPINQFLFWTFILIVILLTWIGMRTVEEPFIITGQILTILYFMYFIINPMINKMWDKLIF</sequence>
<comment type="function">
    <text evidence="1 20">Component of the ubiquinol-cytochrome c reductase complex (complex III or cytochrome b-c1 complex) that is part of the mitochondrial respiratory chain. The b-c1 complex mediates electron transfer from ubiquinol to cytochrome c. Contributes to the generation of a proton gradient across the mitochondrial membrane that is then used for ATP synthesis.</text>
</comment>